<evidence type="ECO:0000256" key="2">
    <source>
        <dbReference type="ARBA" id="ARBA00022670"/>
    </source>
</evidence>
<dbReference type="InterPro" id="IPR022398">
    <property type="entry name" value="Peptidase_S8_His-AS"/>
</dbReference>
<accession>A0ABW6SHM6</accession>
<evidence type="ECO:0000313" key="9">
    <source>
        <dbReference type="EMBL" id="MFF3664456.1"/>
    </source>
</evidence>
<dbReference type="InterPro" id="IPR015500">
    <property type="entry name" value="Peptidase_S8_subtilisin-rel"/>
</dbReference>
<gene>
    <name evidence="9" type="ORF">ACFYXI_02595</name>
</gene>
<dbReference type="PANTHER" id="PTHR43399">
    <property type="entry name" value="SUBTILISIN-RELATED"/>
    <property type="match status" value="1"/>
</dbReference>
<keyword evidence="10" id="KW-1185">Reference proteome</keyword>
<reference evidence="9 10" key="1">
    <citation type="submission" date="2024-10" db="EMBL/GenBank/DDBJ databases">
        <title>The Natural Products Discovery Center: Release of the First 8490 Sequenced Strains for Exploring Actinobacteria Biosynthetic Diversity.</title>
        <authorList>
            <person name="Kalkreuter E."/>
            <person name="Kautsar S.A."/>
            <person name="Yang D."/>
            <person name="Bader C.D."/>
            <person name="Teijaro C.N."/>
            <person name="Fluegel L."/>
            <person name="Davis C.M."/>
            <person name="Simpson J.R."/>
            <person name="Lauterbach L."/>
            <person name="Steele A.D."/>
            <person name="Gui C."/>
            <person name="Meng S."/>
            <person name="Li G."/>
            <person name="Viehrig K."/>
            <person name="Ye F."/>
            <person name="Su P."/>
            <person name="Kiefer A.F."/>
            <person name="Nichols A."/>
            <person name="Cepeda A.J."/>
            <person name="Yan W."/>
            <person name="Fan B."/>
            <person name="Jiang Y."/>
            <person name="Adhikari A."/>
            <person name="Zheng C.-J."/>
            <person name="Schuster L."/>
            <person name="Cowan T.M."/>
            <person name="Smanski M.J."/>
            <person name="Chevrette M.G."/>
            <person name="De Carvalho L.P.S."/>
            <person name="Shen B."/>
        </authorList>
    </citation>
    <scope>NUCLEOTIDE SEQUENCE [LARGE SCALE GENOMIC DNA]</scope>
    <source>
        <strain evidence="9 10">NPDC002173</strain>
    </source>
</reference>
<feature type="active site" description="Charge relay system" evidence="5">
    <location>
        <position position="286"/>
    </location>
</feature>
<evidence type="ECO:0000256" key="6">
    <source>
        <dbReference type="RuleBase" id="RU003355"/>
    </source>
</evidence>
<comment type="caution">
    <text evidence="9">The sequence shown here is derived from an EMBL/GenBank/DDBJ whole genome shotgun (WGS) entry which is preliminary data.</text>
</comment>
<comment type="similarity">
    <text evidence="1 5 6">Belongs to the peptidase S8 family.</text>
</comment>
<name>A0ABW6SHM6_9ACTN</name>
<dbReference type="Pfam" id="PF00082">
    <property type="entry name" value="Peptidase_S8"/>
    <property type="match status" value="1"/>
</dbReference>
<dbReference type="PROSITE" id="PS00138">
    <property type="entry name" value="SUBTILASE_SER"/>
    <property type="match status" value="1"/>
</dbReference>
<evidence type="ECO:0000256" key="5">
    <source>
        <dbReference type="PROSITE-ProRule" id="PRU01240"/>
    </source>
</evidence>
<dbReference type="PANTHER" id="PTHR43399:SF4">
    <property type="entry name" value="CELL WALL-ASSOCIATED PROTEASE"/>
    <property type="match status" value="1"/>
</dbReference>
<organism evidence="9 10">
    <name type="scientific">Microtetraspora malaysiensis</name>
    <dbReference type="NCBI Taxonomy" id="161358"/>
    <lineage>
        <taxon>Bacteria</taxon>
        <taxon>Bacillati</taxon>
        <taxon>Actinomycetota</taxon>
        <taxon>Actinomycetes</taxon>
        <taxon>Streptosporangiales</taxon>
        <taxon>Streptosporangiaceae</taxon>
        <taxon>Microtetraspora</taxon>
    </lineage>
</organism>
<dbReference type="InterPro" id="IPR006311">
    <property type="entry name" value="TAT_signal"/>
</dbReference>
<proteinExistence type="inferred from homology"/>
<keyword evidence="3 5" id="KW-0378">Hydrolase</keyword>
<evidence type="ECO:0000256" key="7">
    <source>
        <dbReference type="SAM" id="MobiDB-lite"/>
    </source>
</evidence>
<feature type="compositionally biased region" description="Basic and acidic residues" evidence="7">
    <location>
        <begin position="1"/>
        <end position="11"/>
    </location>
</feature>
<dbReference type="RefSeq" id="WP_387408553.1">
    <property type="nucleotide sequence ID" value="NZ_JBIASD010000001.1"/>
</dbReference>
<dbReference type="SUPFAM" id="SSF52025">
    <property type="entry name" value="PA domain"/>
    <property type="match status" value="1"/>
</dbReference>
<feature type="active site" description="Charge relay system" evidence="5">
    <location>
        <position position="318"/>
    </location>
</feature>
<dbReference type="PRINTS" id="PR00723">
    <property type="entry name" value="SUBTILISIN"/>
</dbReference>
<dbReference type="InterPro" id="IPR051048">
    <property type="entry name" value="Peptidase_S8/S53_subtilisin"/>
</dbReference>
<dbReference type="PROSITE" id="PS00136">
    <property type="entry name" value="SUBTILASE_ASP"/>
    <property type="match status" value="1"/>
</dbReference>
<feature type="active site" description="Charge relay system" evidence="5">
    <location>
        <position position="495"/>
    </location>
</feature>
<dbReference type="Proteomes" id="UP001602013">
    <property type="component" value="Unassembled WGS sequence"/>
</dbReference>
<evidence type="ECO:0000256" key="3">
    <source>
        <dbReference type="ARBA" id="ARBA00022801"/>
    </source>
</evidence>
<evidence type="ECO:0000313" key="10">
    <source>
        <dbReference type="Proteomes" id="UP001602013"/>
    </source>
</evidence>
<evidence type="ECO:0000256" key="4">
    <source>
        <dbReference type="ARBA" id="ARBA00022825"/>
    </source>
</evidence>
<dbReference type="Gene3D" id="3.40.50.200">
    <property type="entry name" value="Peptidase S8/S53 domain"/>
    <property type="match status" value="1"/>
</dbReference>
<protein>
    <submittedName>
        <fullName evidence="9">S8 family serine peptidase</fullName>
    </submittedName>
</protein>
<dbReference type="PROSITE" id="PS51318">
    <property type="entry name" value="TAT"/>
    <property type="match status" value="1"/>
</dbReference>
<feature type="domain" description="Peptidase S8/S53" evidence="8">
    <location>
        <begin position="277"/>
        <end position="541"/>
    </location>
</feature>
<keyword evidence="2 5" id="KW-0645">Protease</keyword>
<evidence type="ECO:0000259" key="8">
    <source>
        <dbReference type="Pfam" id="PF00082"/>
    </source>
</evidence>
<dbReference type="SUPFAM" id="SSF52743">
    <property type="entry name" value="Subtilisin-like"/>
    <property type="match status" value="1"/>
</dbReference>
<keyword evidence="4 5" id="KW-0720">Serine protease</keyword>
<dbReference type="InterPro" id="IPR036852">
    <property type="entry name" value="Peptidase_S8/S53_dom_sf"/>
</dbReference>
<dbReference type="InterPro" id="IPR046450">
    <property type="entry name" value="PA_dom_sf"/>
</dbReference>
<dbReference type="InterPro" id="IPR023827">
    <property type="entry name" value="Peptidase_S8_Asp-AS"/>
</dbReference>
<dbReference type="Gene3D" id="3.50.30.30">
    <property type="match status" value="1"/>
</dbReference>
<feature type="region of interest" description="Disordered" evidence="7">
    <location>
        <begin position="1"/>
        <end position="26"/>
    </location>
</feature>
<dbReference type="PROSITE" id="PS00137">
    <property type="entry name" value="SUBTILASE_HIS"/>
    <property type="match status" value="1"/>
</dbReference>
<evidence type="ECO:0000256" key="1">
    <source>
        <dbReference type="ARBA" id="ARBA00011073"/>
    </source>
</evidence>
<dbReference type="InterPro" id="IPR000209">
    <property type="entry name" value="Peptidase_S8/S53_dom"/>
</dbReference>
<dbReference type="PROSITE" id="PS51892">
    <property type="entry name" value="SUBTILASE"/>
    <property type="match status" value="1"/>
</dbReference>
<sequence length="1380" mass="144429">MSSHSSHDRPPDGAATPPTPTRRKAARRGALLTASILVLGTVVAPGSPAALAEGQESAPVTPAAGPPSGPIRLTGLGAGSHTVTLVTGDTVRLNDAGGGKYAVDAKAVARPDGTLPRLSTMATPDGVYVTPSDAMPAIQAGRLDRELFNVTYLAENGYADDQVKQLPVIVQYPKQDSAAAIASAAKAIPASEPGHALESINASAVAVTKAEAGTFWSAVRAVPEKTDANGTVGLANVPDTLRGGIAKVWLDRKVKADLDVSVPMIGAPQAWAGGHDGTGVKVAVLDTGIDADHPDLADKVIASKSFITGEEVKDGHGHGTHVASTIAGSGAASGGKYKGVAPGATLVIGKVLDNSGFGTDSQSIEGMEWAAASGAKVVSMSLGSGPTDGTDPMSQAVNALSASTGALFVIAAGNIGASGAETVASPGTADAALTVAAVDKSDQWASFSGQGPRFGDGALKPDIAAPGVAITAARAAGTTMGTPADDHYTTAAGTSMATPHVAGAVAILAQEHPDWSGPQLKAALMSTAKDDALSVYKQGAGRVDLARAHAQQVFATTAGLDFATLDTESQTVSRELTYTNLDDQPVTLTLTSALRTSDGAAVKGALSLADSTLTVPASGTATTTVTLDPKGLTDIGDYTGAATATADGVQLRTPVGAVRAAPMATLTVHTLGRDGKPSNPWAQDTIDVAGDKGIISTTRMTEEGTTVTRVPQGTISVAQLLTWIGDDDRFNVVFLLSPEITVTGDTEITLDARQASEIRFTTPKPADPLNNDPRMVYQRTTSNGTAYMSSVSSDTIVGSWLRMWATPTKPVTKGKFRFHSRFTLGQTEVAMDVRKSKKLTLHPTAPMHALHNWGHAQGLYYDYRSFTGTQDLELVDVGEGRPEDIAGRDLRGKLVLMEAPMAPSVFGGQECGVQIDRLGSLRDAGAAGVVHFPKMGTGCGIPLPIAWSGMSKPIGIPNVSLPAREALQLREQIADRPVTIQVMGTPESPHTYTFAPYEEGRVPGSLHYTFTDRDLAQIDMDVHAATPTQYRDWRYAWKVDDVAPLASAPLGGGFPLFTAAQRTDWVGPLDPDVISSHGMDSMSDPKALNMTQPQWLLEVFDKPIRTKQSWLTAPFTPGAATASDTLYKLAKPGASLGWSLRCMICVQGNTLWAEFELSNGTPGSRQYNADYWSGPFEPDFDVRLYRDGKEIPRTPVLGADVFPHFKMPEGPGTYRLTAKNAGHDTEWTFHTPVATEHLPGSSCSLEALYGTAERCKPAPVVFVSYDLGDSLATDNTVPAGRSHTFTVSPYHSPSATKMPDIAGLKLWASTDDGATYTPVSLKSNKDGTYTAKTQYPAFNATKGAVTLKVEAWDQAGNTIKQTTIRAFDLRDKTTSGHAVQ</sequence>
<dbReference type="InterPro" id="IPR023828">
    <property type="entry name" value="Peptidase_S8_Ser-AS"/>
</dbReference>
<dbReference type="EMBL" id="JBIASD010000001">
    <property type="protein sequence ID" value="MFF3664456.1"/>
    <property type="molecule type" value="Genomic_DNA"/>
</dbReference>